<keyword evidence="3" id="KW-1185">Reference proteome</keyword>
<accession>A0A9N9D6G8</accession>
<proteinExistence type="predicted"/>
<evidence type="ECO:0000313" key="3">
    <source>
        <dbReference type="Proteomes" id="UP000789706"/>
    </source>
</evidence>
<feature type="coiled-coil region" evidence="1">
    <location>
        <begin position="78"/>
        <end position="138"/>
    </location>
</feature>
<dbReference type="OrthoDB" id="2359985at2759"/>
<dbReference type="AlphaFoldDB" id="A0A9N9D6G8"/>
<organism evidence="2 3">
    <name type="scientific">Diversispora eburnea</name>
    <dbReference type="NCBI Taxonomy" id="1213867"/>
    <lineage>
        <taxon>Eukaryota</taxon>
        <taxon>Fungi</taxon>
        <taxon>Fungi incertae sedis</taxon>
        <taxon>Mucoromycota</taxon>
        <taxon>Glomeromycotina</taxon>
        <taxon>Glomeromycetes</taxon>
        <taxon>Diversisporales</taxon>
        <taxon>Diversisporaceae</taxon>
        <taxon>Diversispora</taxon>
    </lineage>
</organism>
<feature type="non-terminal residue" evidence="2">
    <location>
        <position position="1"/>
    </location>
</feature>
<gene>
    <name evidence="2" type="ORF">DEBURN_LOCUS10494</name>
</gene>
<evidence type="ECO:0000256" key="1">
    <source>
        <dbReference type="SAM" id="Coils"/>
    </source>
</evidence>
<sequence>TLSDWHYHEEEKKKGTILYQQHKEAKAHNQTLSEEIRFPKYRIHPGASYYSKSINTKQITQLLEIFNVVLPKVTTFDFTALKSEIEKLKAKEKELEELRQQSSSSLMEQLKKKKSGLKESLDELKNNLKEKLDSKELGLLLDTLLEIRVNIIEEGNDSLAEEKFESLASILEKKISENFAGETKKIEEELERLYQIQKEITYLDEIIQSKSIQ</sequence>
<evidence type="ECO:0000313" key="2">
    <source>
        <dbReference type="EMBL" id="CAG8624231.1"/>
    </source>
</evidence>
<reference evidence="2" key="1">
    <citation type="submission" date="2021-06" db="EMBL/GenBank/DDBJ databases">
        <authorList>
            <person name="Kallberg Y."/>
            <person name="Tangrot J."/>
            <person name="Rosling A."/>
        </authorList>
    </citation>
    <scope>NUCLEOTIDE SEQUENCE</scope>
    <source>
        <strain evidence="2">AZ414A</strain>
    </source>
</reference>
<keyword evidence="1" id="KW-0175">Coiled coil</keyword>
<comment type="caution">
    <text evidence="2">The sequence shown here is derived from an EMBL/GenBank/DDBJ whole genome shotgun (WGS) entry which is preliminary data.</text>
</comment>
<name>A0A9N9D6G8_9GLOM</name>
<protein>
    <submittedName>
        <fullName evidence="2">7496_t:CDS:1</fullName>
    </submittedName>
</protein>
<dbReference type="EMBL" id="CAJVPK010003186">
    <property type="protein sequence ID" value="CAG8624231.1"/>
    <property type="molecule type" value="Genomic_DNA"/>
</dbReference>
<dbReference type="Proteomes" id="UP000789706">
    <property type="component" value="Unassembled WGS sequence"/>
</dbReference>